<reference evidence="1 2" key="1">
    <citation type="submission" date="2013-11" db="EMBL/GenBank/DDBJ databases">
        <title>The Genome Sequence of Phytophthora parasitica CJ01A1.</title>
        <authorList>
            <consortium name="The Broad Institute Genomics Platform"/>
            <person name="Russ C."/>
            <person name="Tyler B."/>
            <person name="Panabieres F."/>
            <person name="Shan W."/>
            <person name="Tripathy S."/>
            <person name="Grunwald N."/>
            <person name="Machado M."/>
            <person name="Johnson C.S."/>
            <person name="Walker B."/>
            <person name="Young S.K."/>
            <person name="Zeng Q."/>
            <person name="Gargeya S."/>
            <person name="Fitzgerald M."/>
            <person name="Haas B."/>
            <person name="Abouelleil A."/>
            <person name="Allen A.W."/>
            <person name="Alvarado L."/>
            <person name="Arachchi H.M."/>
            <person name="Berlin A.M."/>
            <person name="Chapman S.B."/>
            <person name="Gainer-Dewar J."/>
            <person name="Goldberg J."/>
            <person name="Griggs A."/>
            <person name="Gujja S."/>
            <person name="Hansen M."/>
            <person name="Howarth C."/>
            <person name="Imamovic A."/>
            <person name="Ireland A."/>
            <person name="Larimer J."/>
            <person name="McCowan C."/>
            <person name="Murphy C."/>
            <person name="Pearson M."/>
            <person name="Poon T.W."/>
            <person name="Priest M."/>
            <person name="Roberts A."/>
            <person name="Saif S."/>
            <person name="Shea T."/>
            <person name="Sisk P."/>
            <person name="Sykes S."/>
            <person name="Wortman J."/>
            <person name="Nusbaum C."/>
            <person name="Birren B."/>
        </authorList>
    </citation>
    <scope>NUCLEOTIDE SEQUENCE [LARGE SCALE GENOMIC DNA]</scope>
    <source>
        <strain evidence="1 2">CJ01A1</strain>
    </source>
</reference>
<accession>W2WG59</accession>
<dbReference type="EMBL" id="ANIX01002889">
    <property type="protein sequence ID" value="ETP09486.1"/>
    <property type="molecule type" value="Genomic_DNA"/>
</dbReference>
<dbReference type="Proteomes" id="UP000018958">
    <property type="component" value="Unassembled WGS sequence"/>
</dbReference>
<protein>
    <submittedName>
        <fullName evidence="1">Uncharacterized protein</fullName>
    </submittedName>
</protein>
<name>W2WG59_PHYNI</name>
<evidence type="ECO:0000313" key="1">
    <source>
        <dbReference type="EMBL" id="ETP09486.1"/>
    </source>
</evidence>
<feature type="non-terminal residue" evidence="1">
    <location>
        <position position="1"/>
    </location>
</feature>
<organism evidence="1 2">
    <name type="scientific">Phytophthora nicotianae CJ01A1</name>
    <dbReference type="NCBI Taxonomy" id="1317063"/>
    <lineage>
        <taxon>Eukaryota</taxon>
        <taxon>Sar</taxon>
        <taxon>Stramenopiles</taxon>
        <taxon>Oomycota</taxon>
        <taxon>Peronosporomycetes</taxon>
        <taxon>Peronosporales</taxon>
        <taxon>Peronosporaceae</taxon>
        <taxon>Phytophthora</taxon>
    </lineage>
</organism>
<comment type="caution">
    <text evidence="1">The sequence shown here is derived from an EMBL/GenBank/DDBJ whole genome shotgun (WGS) entry which is preliminary data.</text>
</comment>
<feature type="non-terminal residue" evidence="1">
    <location>
        <position position="72"/>
    </location>
</feature>
<proteinExistence type="predicted"/>
<dbReference type="AlphaFoldDB" id="W2WG59"/>
<evidence type="ECO:0000313" key="2">
    <source>
        <dbReference type="Proteomes" id="UP000018958"/>
    </source>
</evidence>
<gene>
    <name evidence="1" type="ORF">F441_14647</name>
</gene>
<sequence length="72" mass="8547">NWMRLRAIAVWNLRRLKTLSLWSWKRKPNTLRVRRKLEPALSTKSFRRTSVSFAMLKLAKLSPWMADFSGVS</sequence>